<evidence type="ECO:0000259" key="1">
    <source>
        <dbReference type="Pfam" id="PF22481"/>
    </source>
</evidence>
<keyword evidence="3" id="KW-1185">Reference proteome</keyword>
<dbReference type="OrthoDB" id="1110367at2"/>
<gene>
    <name evidence="2" type="ORF">PsAD2_01108</name>
</gene>
<evidence type="ECO:0000313" key="3">
    <source>
        <dbReference type="Proteomes" id="UP000076577"/>
    </source>
</evidence>
<feature type="domain" description="DUF6985" evidence="1">
    <location>
        <begin position="93"/>
        <end position="193"/>
    </location>
</feature>
<reference evidence="2 3" key="1">
    <citation type="journal article" date="2016" name="Front. Microbiol.">
        <title>Comparative Genomic Analysis Reveals a Diverse Repertoire of Genes Involved in Prokaryote-Eukaryote Interactions within the Pseudovibrio Genus.</title>
        <authorList>
            <person name="Romano S."/>
            <person name="Fernandez-Guerra A."/>
            <person name="Reen F.J."/>
            <person name="Glockner F.O."/>
            <person name="Crowley S.P."/>
            <person name="O'Sullivan O."/>
            <person name="Cotter P.D."/>
            <person name="Adams C."/>
            <person name="Dobson A.D."/>
            <person name="O'Gara F."/>
        </authorList>
    </citation>
    <scope>NUCLEOTIDE SEQUENCE [LARGE SCALE GENOMIC DNA]</scope>
    <source>
        <strain evidence="2 3">Ad2</strain>
    </source>
</reference>
<proteinExistence type="predicted"/>
<dbReference type="InterPro" id="IPR054254">
    <property type="entry name" value="DUF6985"/>
</dbReference>
<protein>
    <recommendedName>
        <fullName evidence="1">DUF6985 domain-containing protein</fullName>
    </recommendedName>
</protein>
<organism evidence="2 3">
    <name type="scientific">Pseudovibrio axinellae</name>
    <dbReference type="NCBI Taxonomy" id="989403"/>
    <lineage>
        <taxon>Bacteria</taxon>
        <taxon>Pseudomonadati</taxon>
        <taxon>Pseudomonadota</taxon>
        <taxon>Alphaproteobacteria</taxon>
        <taxon>Hyphomicrobiales</taxon>
        <taxon>Stappiaceae</taxon>
        <taxon>Pseudovibrio</taxon>
    </lineage>
</organism>
<dbReference type="AlphaFoldDB" id="A0A166A4T4"/>
<accession>A0A166A4T4</accession>
<dbReference type="Pfam" id="PF22481">
    <property type="entry name" value="DUF6985"/>
    <property type="match status" value="1"/>
</dbReference>
<dbReference type="RefSeq" id="WP_068003524.1">
    <property type="nucleotide sequence ID" value="NZ_FOFM01000007.1"/>
</dbReference>
<name>A0A166A4T4_9HYPH</name>
<comment type="caution">
    <text evidence="2">The sequence shown here is derived from an EMBL/GenBank/DDBJ whole genome shotgun (WGS) entry which is preliminary data.</text>
</comment>
<dbReference type="EMBL" id="LMCB01000006">
    <property type="protein sequence ID" value="KZL20622.1"/>
    <property type="molecule type" value="Genomic_DNA"/>
</dbReference>
<dbReference type="PATRIC" id="fig|989403.3.peg.1192"/>
<evidence type="ECO:0000313" key="2">
    <source>
        <dbReference type="EMBL" id="KZL20622.1"/>
    </source>
</evidence>
<dbReference type="Proteomes" id="UP000076577">
    <property type="component" value="Unassembled WGS sequence"/>
</dbReference>
<sequence>MTKILKLENSNFYSKLISTISEDFDRQAQIEKFICKSWEIHYDLFNPENFEDPEDHELSKNNPDYFEELEIPHTNAAILDVFGHNRQKDYDVTTLQDLIKHTALIEERILDFFIHYTFGDGGAYAEGKHYRYAQTTIEDHYKTSFTQKEFVRRLLRLQTIILPSAIDGLKLEFMCAWDMEHGVVLEFKDGSMVESEI</sequence>